<name>A0A0E9XAA8_ANGAN</name>
<dbReference type="EMBL" id="GBXM01009837">
    <property type="protein sequence ID" value="JAH98740.1"/>
    <property type="molecule type" value="Transcribed_RNA"/>
</dbReference>
<reference evidence="1" key="1">
    <citation type="submission" date="2014-11" db="EMBL/GenBank/DDBJ databases">
        <authorList>
            <person name="Amaro Gonzalez C."/>
        </authorList>
    </citation>
    <scope>NUCLEOTIDE SEQUENCE</scope>
</reference>
<accession>A0A0E9XAA8</accession>
<proteinExistence type="predicted"/>
<sequence>MTQKNKSSLTSTHTVKITPRDFTSTLNGVKVMSYPNATGYKTNSTKSLPHSDNYVSTTTKAREFGHYQTFGRLVCKPWVGGRRG</sequence>
<reference evidence="1" key="2">
    <citation type="journal article" date="2015" name="Fish Shellfish Immunol.">
        <title>Early steps in the European eel (Anguilla anguilla)-Vibrio vulnificus interaction in the gills: Role of the RtxA13 toxin.</title>
        <authorList>
            <person name="Callol A."/>
            <person name="Pajuelo D."/>
            <person name="Ebbesson L."/>
            <person name="Teles M."/>
            <person name="MacKenzie S."/>
            <person name="Amaro C."/>
        </authorList>
    </citation>
    <scope>NUCLEOTIDE SEQUENCE</scope>
</reference>
<evidence type="ECO:0000313" key="1">
    <source>
        <dbReference type="EMBL" id="JAH98740.1"/>
    </source>
</evidence>
<protein>
    <submittedName>
        <fullName evidence="1">Uncharacterized protein</fullName>
    </submittedName>
</protein>
<organism evidence="1">
    <name type="scientific">Anguilla anguilla</name>
    <name type="common">European freshwater eel</name>
    <name type="synonym">Muraena anguilla</name>
    <dbReference type="NCBI Taxonomy" id="7936"/>
    <lineage>
        <taxon>Eukaryota</taxon>
        <taxon>Metazoa</taxon>
        <taxon>Chordata</taxon>
        <taxon>Craniata</taxon>
        <taxon>Vertebrata</taxon>
        <taxon>Euteleostomi</taxon>
        <taxon>Actinopterygii</taxon>
        <taxon>Neopterygii</taxon>
        <taxon>Teleostei</taxon>
        <taxon>Anguilliformes</taxon>
        <taxon>Anguillidae</taxon>
        <taxon>Anguilla</taxon>
    </lineage>
</organism>
<dbReference type="AlphaFoldDB" id="A0A0E9XAA8"/>